<gene>
    <name evidence="1" type="ORF">Ga0074812_13230</name>
</gene>
<dbReference type="Proteomes" id="UP000198802">
    <property type="component" value="Unassembled WGS sequence"/>
</dbReference>
<reference evidence="2" key="1">
    <citation type="submission" date="2015-11" db="EMBL/GenBank/DDBJ databases">
        <authorList>
            <person name="Varghese N."/>
        </authorList>
    </citation>
    <scope>NUCLEOTIDE SEQUENCE [LARGE SCALE GENOMIC DNA]</scope>
    <source>
        <strain evidence="2">DSM 45899</strain>
    </source>
</reference>
<dbReference type="EMBL" id="FAOZ01000032">
    <property type="protein sequence ID" value="CUU59825.1"/>
    <property type="molecule type" value="Genomic_DNA"/>
</dbReference>
<evidence type="ECO:0000313" key="1">
    <source>
        <dbReference type="EMBL" id="CUU59825.1"/>
    </source>
</evidence>
<keyword evidence="2" id="KW-1185">Reference proteome</keyword>
<sequence length="67" mass="7608">MLVGQTPERVTGARRTDSGWSFLVDLTELERIPSTTSVIATYRLDVDDRGCLMGYERLRRFVRGATD</sequence>
<name>A0A0S4QW29_9ACTN</name>
<evidence type="ECO:0000313" key="2">
    <source>
        <dbReference type="Proteomes" id="UP000198802"/>
    </source>
</evidence>
<dbReference type="Pfam" id="PF05800">
    <property type="entry name" value="GvpO"/>
    <property type="match status" value="1"/>
</dbReference>
<accession>A0A0S4QW29</accession>
<dbReference type="GO" id="GO:0031412">
    <property type="term" value="P:gas vesicle organization"/>
    <property type="evidence" value="ECO:0007669"/>
    <property type="project" value="InterPro"/>
</dbReference>
<dbReference type="InterPro" id="IPR008634">
    <property type="entry name" value="Gas-vesicle_GvpO"/>
</dbReference>
<protein>
    <submittedName>
        <fullName evidence="1">Gas vesicle synthesis protein GvpO</fullName>
    </submittedName>
</protein>
<organism evidence="1 2">
    <name type="scientific">Parafrankia irregularis</name>
    <dbReference type="NCBI Taxonomy" id="795642"/>
    <lineage>
        <taxon>Bacteria</taxon>
        <taxon>Bacillati</taxon>
        <taxon>Actinomycetota</taxon>
        <taxon>Actinomycetes</taxon>
        <taxon>Frankiales</taxon>
        <taxon>Frankiaceae</taxon>
        <taxon>Parafrankia</taxon>
    </lineage>
</organism>
<dbReference type="AlphaFoldDB" id="A0A0S4QW29"/>
<proteinExistence type="predicted"/>